<reference evidence="1 2" key="1">
    <citation type="journal article" date="2020" name="Cell">
        <title>Large-Scale Comparative Analyses of Tick Genomes Elucidate Their Genetic Diversity and Vector Capacities.</title>
        <authorList>
            <consortium name="Tick Genome and Microbiome Consortium (TIGMIC)"/>
            <person name="Jia N."/>
            <person name="Wang J."/>
            <person name="Shi W."/>
            <person name="Du L."/>
            <person name="Sun Y."/>
            <person name="Zhan W."/>
            <person name="Jiang J.F."/>
            <person name="Wang Q."/>
            <person name="Zhang B."/>
            <person name="Ji P."/>
            <person name="Bell-Sakyi L."/>
            <person name="Cui X.M."/>
            <person name="Yuan T.T."/>
            <person name="Jiang B.G."/>
            <person name="Yang W.F."/>
            <person name="Lam T.T."/>
            <person name="Chang Q.C."/>
            <person name="Ding S.J."/>
            <person name="Wang X.J."/>
            <person name="Zhu J.G."/>
            <person name="Ruan X.D."/>
            <person name="Zhao L."/>
            <person name="Wei J.T."/>
            <person name="Ye R.Z."/>
            <person name="Que T.C."/>
            <person name="Du C.H."/>
            <person name="Zhou Y.H."/>
            <person name="Cheng J.X."/>
            <person name="Dai P.F."/>
            <person name="Guo W.B."/>
            <person name="Han X.H."/>
            <person name="Huang E.J."/>
            <person name="Li L.F."/>
            <person name="Wei W."/>
            <person name="Gao Y.C."/>
            <person name="Liu J.Z."/>
            <person name="Shao H.Z."/>
            <person name="Wang X."/>
            <person name="Wang C.C."/>
            <person name="Yang T.C."/>
            <person name="Huo Q.B."/>
            <person name="Li W."/>
            <person name="Chen H.Y."/>
            <person name="Chen S.E."/>
            <person name="Zhou L.G."/>
            <person name="Ni X.B."/>
            <person name="Tian J.H."/>
            <person name="Sheng Y."/>
            <person name="Liu T."/>
            <person name="Pan Y.S."/>
            <person name="Xia L.Y."/>
            <person name="Li J."/>
            <person name="Zhao F."/>
            <person name="Cao W.C."/>
        </authorList>
    </citation>
    <scope>NUCLEOTIDE SEQUENCE [LARGE SCALE GENOMIC DNA]</scope>
    <source>
        <strain evidence="1">Iper-2018</strain>
    </source>
</reference>
<proteinExistence type="predicted"/>
<organism evidence="1 2">
    <name type="scientific">Ixodes persulcatus</name>
    <name type="common">Taiga tick</name>
    <dbReference type="NCBI Taxonomy" id="34615"/>
    <lineage>
        <taxon>Eukaryota</taxon>
        <taxon>Metazoa</taxon>
        <taxon>Ecdysozoa</taxon>
        <taxon>Arthropoda</taxon>
        <taxon>Chelicerata</taxon>
        <taxon>Arachnida</taxon>
        <taxon>Acari</taxon>
        <taxon>Parasitiformes</taxon>
        <taxon>Ixodida</taxon>
        <taxon>Ixodoidea</taxon>
        <taxon>Ixodidae</taxon>
        <taxon>Ixodinae</taxon>
        <taxon>Ixodes</taxon>
    </lineage>
</organism>
<accession>A0AC60QYN1</accession>
<evidence type="ECO:0000313" key="1">
    <source>
        <dbReference type="EMBL" id="KAG0444800.1"/>
    </source>
</evidence>
<sequence length="192" mass="20670">MSMPVPLGDLPLVLSPSLLTNDVLGNGPPISQGSAQPTPVNVTIPINGGPSIPSALPHEEQSSDMPYQEVTSGKRKRCRDIDTKSKPTTGLVVLFTPADPTVSVESINLLRLSGIFQKLAPSCIIQVRPNKWKNVIAVDTRNGQTTQLLLKLTTLCGLLNQGGRPPVSVLFTTSIQNLLTLRYLRLCAQTRP</sequence>
<dbReference type="Proteomes" id="UP000805193">
    <property type="component" value="Unassembled WGS sequence"/>
</dbReference>
<dbReference type="EMBL" id="JABSTQ010001466">
    <property type="protein sequence ID" value="KAG0444800.1"/>
    <property type="molecule type" value="Genomic_DNA"/>
</dbReference>
<protein>
    <submittedName>
        <fullName evidence="1">Uncharacterized protein</fullName>
    </submittedName>
</protein>
<keyword evidence="2" id="KW-1185">Reference proteome</keyword>
<comment type="caution">
    <text evidence="1">The sequence shown here is derived from an EMBL/GenBank/DDBJ whole genome shotgun (WGS) entry which is preliminary data.</text>
</comment>
<name>A0AC60QYN1_IXOPE</name>
<evidence type="ECO:0000313" key="2">
    <source>
        <dbReference type="Proteomes" id="UP000805193"/>
    </source>
</evidence>
<gene>
    <name evidence="1" type="ORF">HPB47_013368</name>
</gene>